<accession>A0ABR1Y3P1</accession>
<evidence type="ECO:0000313" key="1">
    <source>
        <dbReference type="EMBL" id="KAK8175786.1"/>
    </source>
</evidence>
<dbReference type="EMBL" id="JBBWUH010000002">
    <property type="protein sequence ID" value="KAK8175786.1"/>
    <property type="molecule type" value="Genomic_DNA"/>
</dbReference>
<dbReference type="Proteomes" id="UP001456524">
    <property type="component" value="Unassembled WGS sequence"/>
</dbReference>
<keyword evidence="2" id="KW-1185">Reference proteome</keyword>
<reference evidence="1 2" key="1">
    <citation type="journal article" date="2022" name="G3 (Bethesda)">
        <title>Enemy or ally: a genomic approach to elucidate the lifestyle of Phyllosticta citrichinaensis.</title>
        <authorList>
            <person name="Buijs V.A."/>
            <person name="Groenewald J.Z."/>
            <person name="Haridas S."/>
            <person name="LaButti K.M."/>
            <person name="Lipzen A."/>
            <person name="Martin F.M."/>
            <person name="Barry K."/>
            <person name="Grigoriev I.V."/>
            <person name="Crous P.W."/>
            <person name="Seidl M.F."/>
        </authorList>
    </citation>
    <scope>NUCLEOTIDE SEQUENCE [LARGE SCALE GENOMIC DNA]</scope>
    <source>
        <strain evidence="1 2">CBS 129764</strain>
    </source>
</reference>
<protein>
    <submittedName>
        <fullName evidence="1">Uncharacterized protein</fullName>
    </submittedName>
</protein>
<evidence type="ECO:0000313" key="2">
    <source>
        <dbReference type="Proteomes" id="UP001456524"/>
    </source>
</evidence>
<comment type="caution">
    <text evidence="1">The sequence shown here is derived from an EMBL/GenBank/DDBJ whole genome shotgun (WGS) entry which is preliminary data.</text>
</comment>
<gene>
    <name evidence="1" type="ORF">IWX90DRAFT_121301</name>
</gene>
<organism evidence="1 2">
    <name type="scientific">Phyllosticta citrichinensis</name>
    <dbReference type="NCBI Taxonomy" id="1130410"/>
    <lineage>
        <taxon>Eukaryota</taxon>
        <taxon>Fungi</taxon>
        <taxon>Dikarya</taxon>
        <taxon>Ascomycota</taxon>
        <taxon>Pezizomycotina</taxon>
        <taxon>Dothideomycetes</taxon>
        <taxon>Dothideomycetes incertae sedis</taxon>
        <taxon>Botryosphaeriales</taxon>
        <taxon>Phyllostictaceae</taxon>
        <taxon>Phyllosticta</taxon>
    </lineage>
</organism>
<name>A0ABR1Y3P1_9PEZI</name>
<proteinExistence type="predicted"/>
<sequence length="223" mass="24154">MWLPARFSLSHSYSSVPGLAWPGLLARSSRRLSPVQRRPRGGGQIVMTGQFAKRPRQPGLAHSSALVMVVVPAEPADESRQAKLNNLHSTPTMRVAFFPFPCSFTALSSGSHGCLLDCKSGCSCRAGWDGMGWAGVSTHAGLARRVSDLVRRTVAWTVDVVDVGGLGFFEFQQGRRTTCLRGMDADDDDDWGSQMRGGLATAGWLTSLLRGLFLWKCQKASPS</sequence>